<dbReference type="OrthoDB" id="6513042at2759"/>
<gene>
    <name evidence="5" type="ORF">BJ554DRAFT_6083</name>
</gene>
<dbReference type="GO" id="GO:0001147">
    <property type="term" value="F:transcription termination site sequence-specific DNA binding"/>
    <property type="evidence" value="ECO:0007669"/>
    <property type="project" value="TreeGrafter"/>
</dbReference>
<evidence type="ECO:0000313" key="5">
    <source>
        <dbReference type="EMBL" id="KAG5461681.1"/>
    </source>
</evidence>
<dbReference type="Pfam" id="PF13086">
    <property type="entry name" value="AAA_11"/>
    <property type="match status" value="1"/>
</dbReference>
<keyword evidence="6" id="KW-1185">Reference proteome</keyword>
<dbReference type="AlphaFoldDB" id="A0A8H7ZYC1"/>
<dbReference type="Pfam" id="PF23576">
    <property type="entry name" value="SEN1_barrel"/>
    <property type="match status" value="1"/>
</dbReference>
<dbReference type="GO" id="GO:0006369">
    <property type="term" value="P:termination of RNA polymerase II transcription"/>
    <property type="evidence" value="ECO:0007669"/>
    <property type="project" value="TreeGrafter"/>
</dbReference>
<keyword evidence="1" id="KW-0175">Coiled coil</keyword>
<evidence type="ECO:0000313" key="6">
    <source>
        <dbReference type="Proteomes" id="UP000673691"/>
    </source>
</evidence>
<comment type="caution">
    <text evidence="5">The sequence shown here is derived from an EMBL/GenBank/DDBJ whole genome shotgun (WGS) entry which is preliminary data.</text>
</comment>
<proteinExistence type="predicted"/>
<dbReference type="PANTHER" id="PTHR10887:SF495">
    <property type="entry name" value="HELICASE SENATAXIN ISOFORM X1-RELATED"/>
    <property type="match status" value="1"/>
</dbReference>
<sequence length="801" mass="87333">LVCQTRANTRAIAPEIAECAASCCFPTFSRDALPDITAAHGDGSCLAPVPVPDSSESDEFDAEFGDFDDETLAALWDACEAEAEKAALAGKQPVEADAGEQPPKPGSPSRHFPDFASFARSAKDGTLAKNLPMAQTLSKLAQARRGRFLNHSRIQPDVKQPRKEHGKPDTPSASDGSADDSEGNGLQQLATQRKPKPNLLDVAAAAAKQTRLPEINRSIKLVEEPIVESPQLHQRRAHAIKEELDRARIAPNLDKLHAQVLSWPTDPAGDTPPSPPAGPEIKYQAVPATFSSTTHYQKIFEPLLVLECWQQLQSAFEEGNPTQDSVDATCASRATVDCFSDVTFTMAVGPARTLAEHDLVLLSRNVAKPAILPSGVPVIQSSSSKPDACAILGKVNSVTTRSDIGDVRVRVYSRGGNEALALLNPKTSWKILKLFSLVPVHREYAALQGMAYYGLSKDILNPKQAATPQPRPSADSIARCVNTYGVNEPQAVAILSALGRKKGFTLIQGVVELSQVLLEQVWKTKTILGLVGALLSQESNESQVGRTTCVAEKRGGTGELNGVSKFQFVLLSVARIHGSNLVRLILSRYQSTFTTIMEKPRLLICAPSNAAVDEIVKRIRLGVVDFTGVLRSRNVVRVGVSDQINSAVRDVTLDYLTEQELSRPESLFSQAEQAQEKAVMTSEQIREAKEDVSRKIEEVKLAISKQDGSTSEMEERLASLKRQLWELYRKQDREKEKKNVSRVQRENIRKETRNRILAEADIVCCTLSGSGHDVLASLPTGFETVIIDEAAQSVRVLRELD</sequence>
<feature type="domain" description="DNA2/NAM7 helicase helicase" evidence="3">
    <location>
        <begin position="486"/>
        <end position="794"/>
    </location>
</feature>
<dbReference type="Gene3D" id="3.40.50.300">
    <property type="entry name" value="P-loop containing nucleotide triphosphate hydrolases"/>
    <property type="match status" value="1"/>
</dbReference>
<feature type="region of interest" description="Disordered" evidence="2">
    <location>
        <begin position="144"/>
        <end position="198"/>
    </location>
</feature>
<dbReference type="Proteomes" id="UP000673691">
    <property type="component" value="Unassembled WGS sequence"/>
</dbReference>
<dbReference type="InterPro" id="IPR027417">
    <property type="entry name" value="P-loop_NTPase"/>
</dbReference>
<dbReference type="InterPro" id="IPR041677">
    <property type="entry name" value="DNA2/NAM7_AAA_11"/>
</dbReference>
<dbReference type="SUPFAM" id="SSF52540">
    <property type="entry name" value="P-loop containing nucleoside triphosphate hydrolases"/>
    <property type="match status" value="1"/>
</dbReference>
<evidence type="ECO:0000259" key="4">
    <source>
        <dbReference type="Pfam" id="PF23576"/>
    </source>
</evidence>
<feature type="coiled-coil region" evidence="1">
    <location>
        <begin position="671"/>
        <end position="737"/>
    </location>
</feature>
<evidence type="ECO:0000259" key="3">
    <source>
        <dbReference type="Pfam" id="PF13086"/>
    </source>
</evidence>
<dbReference type="EMBL" id="JAEFCI010003288">
    <property type="protein sequence ID" value="KAG5461681.1"/>
    <property type="molecule type" value="Genomic_DNA"/>
</dbReference>
<feature type="non-terminal residue" evidence="5">
    <location>
        <position position="1"/>
    </location>
</feature>
<reference evidence="5 6" key="1">
    <citation type="journal article" name="Sci. Rep.">
        <title>Genome-scale phylogenetic analyses confirm Olpidium as the closest living zoosporic fungus to the non-flagellated, terrestrial fungi.</title>
        <authorList>
            <person name="Chang Y."/>
            <person name="Rochon D."/>
            <person name="Sekimoto S."/>
            <person name="Wang Y."/>
            <person name="Chovatia M."/>
            <person name="Sandor L."/>
            <person name="Salamov A."/>
            <person name="Grigoriev I.V."/>
            <person name="Stajich J.E."/>
            <person name="Spatafora J.W."/>
        </authorList>
    </citation>
    <scope>NUCLEOTIDE SEQUENCE [LARGE SCALE GENOMIC DNA]</scope>
    <source>
        <strain evidence="5">S191</strain>
    </source>
</reference>
<accession>A0A8H7ZYC1</accession>
<feature type="region of interest" description="Disordered" evidence="2">
    <location>
        <begin position="86"/>
        <end position="115"/>
    </location>
</feature>
<name>A0A8H7ZYC1_9FUNG</name>
<dbReference type="PANTHER" id="PTHR10887">
    <property type="entry name" value="DNA2/NAM7 HELICASE FAMILY"/>
    <property type="match status" value="1"/>
</dbReference>
<dbReference type="InterPro" id="IPR056474">
    <property type="entry name" value="SEN1_barrel"/>
</dbReference>
<protein>
    <submittedName>
        <fullName evidence="5">AAA domain-containing protein</fullName>
    </submittedName>
</protein>
<dbReference type="GO" id="GO:0016604">
    <property type="term" value="C:nuclear body"/>
    <property type="evidence" value="ECO:0007669"/>
    <property type="project" value="TreeGrafter"/>
</dbReference>
<feature type="compositionally biased region" description="Basic and acidic residues" evidence="2">
    <location>
        <begin position="154"/>
        <end position="168"/>
    </location>
</feature>
<organism evidence="5 6">
    <name type="scientific">Olpidium bornovanus</name>
    <dbReference type="NCBI Taxonomy" id="278681"/>
    <lineage>
        <taxon>Eukaryota</taxon>
        <taxon>Fungi</taxon>
        <taxon>Fungi incertae sedis</taxon>
        <taxon>Olpidiomycota</taxon>
        <taxon>Olpidiomycotina</taxon>
        <taxon>Olpidiomycetes</taxon>
        <taxon>Olpidiales</taxon>
        <taxon>Olpidiaceae</taxon>
        <taxon>Olpidium</taxon>
    </lineage>
</organism>
<dbReference type="GO" id="GO:0004386">
    <property type="term" value="F:helicase activity"/>
    <property type="evidence" value="ECO:0007669"/>
    <property type="project" value="InterPro"/>
</dbReference>
<evidence type="ECO:0000256" key="1">
    <source>
        <dbReference type="SAM" id="Coils"/>
    </source>
</evidence>
<feature type="domain" description="Helicase SEN1 beta-barrel" evidence="4">
    <location>
        <begin position="322"/>
        <end position="434"/>
    </location>
</feature>
<dbReference type="InterPro" id="IPR045055">
    <property type="entry name" value="DNA2/NAM7-like"/>
</dbReference>
<evidence type="ECO:0000256" key="2">
    <source>
        <dbReference type="SAM" id="MobiDB-lite"/>
    </source>
</evidence>